<reference evidence="1" key="1">
    <citation type="submission" date="2020-11" db="EMBL/GenBank/DDBJ databases">
        <authorList>
            <person name="Tran Van P."/>
        </authorList>
    </citation>
    <scope>NUCLEOTIDE SEQUENCE</scope>
</reference>
<protein>
    <submittedName>
        <fullName evidence="1">Uncharacterized protein</fullName>
    </submittedName>
</protein>
<name>A0A7R9EZV5_9NEOP</name>
<dbReference type="AlphaFoldDB" id="A0A7R9EZV5"/>
<sequence>MAIISPDASLANKAMSSSSRAHLRTFASILYVDASCMSEEPAGPLQKKQVDSEWLSEIRDNSLKSRNYMVQERNKYSPPKISLTCGHWNVVTMALLINNTRNSHFPPNFTQHFLRLIITLADLHLIIASGDFHLDSVISTPLLGHSPFFSAACSFHDYDTYVSKHVRVSIPASFRC</sequence>
<dbReference type="EMBL" id="OD566021">
    <property type="protein sequence ID" value="CAD7443188.1"/>
    <property type="molecule type" value="Genomic_DNA"/>
</dbReference>
<gene>
    <name evidence="1" type="ORF">TBIB3V08_LOCUS5598</name>
</gene>
<proteinExistence type="predicted"/>
<accession>A0A7R9EZV5</accession>
<organism evidence="1">
    <name type="scientific">Timema bartmani</name>
    <dbReference type="NCBI Taxonomy" id="61472"/>
    <lineage>
        <taxon>Eukaryota</taxon>
        <taxon>Metazoa</taxon>
        <taxon>Ecdysozoa</taxon>
        <taxon>Arthropoda</taxon>
        <taxon>Hexapoda</taxon>
        <taxon>Insecta</taxon>
        <taxon>Pterygota</taxon>
        <taxon>Neoptera</taxon>
        <taxon>Polyneoptera</taxon>
        <taxon>Phasmatodea</taxon>
        <taxon>Timematodea</taxon>
        <taxon>Timematoidea</taxon>
        <taxon>Timematidae</taxon>
        <taxon>Timema</taxon>
    </lineage>
</organism>
<evidence type="ECO:0000313" key="1">
    <source>
        <dbReference type="EMBL" id="CAD7443188.1"/>
    </source>
</evidence>